<evidence type="ECO:0000256" key="1">
    <source>
        <dbReference type="SAM" id="Phobius"/>
    </source>
</evidence>
<dbReference type="Proteomes" id="UP000005104">
    <property type="component" value="Chromosome"/>
</dbReference>
<dbReference type="AlphaFoldDB" id="H5XZT8"/>
<keyword evidence="4" id="KW-1185">Reference proteome</keyword>
<dbReference type="STRING" id="768710.DesyoDRAFT_5203"/>
<feature type="transmembrane region" description="Helical" evidence="1">
    <location>
        <begin position="406"/>
        <end position="423"/>
    </location>
</feature>
<sequence length="711" mass="75846">MPTISATLRMFDAMSRPLQNITQGMNLMVSSMRQMQSATERNTNVGRTLVAAQERIAAAEAGIRQAIDQSTRAQQRFNQSSQSSASLINQASSAQDRFNASAQNGAHHTSMMLSNIKGIVATYISLMGLRAAMNTSDSYISAQARLKLINDSSQTDVQLQDKIFATADRAYGIYGVMASSVGKLGLLAGDAFSNNNEIIRFTELMQKSFKVGGSSTMEQQSGMYQLTQAMAAGKLQGDEFRSIMENAPMLASAIADFTGKSKGELKKMSAEGTITSDIIKGALFNAADDINSKFATMPMTFADMFNKLRNNALKAFGPVIEKINSLINSPGGAAFIDNLTIGINILARAINGLISGLILVGNAVQNNWGIIEPIIWGVVGALIAYNAVMGIAWLTTLKDLAVKGAHAIASWAETAAIIALIIAQDGLNAALLACPITWIIVGIIALIAIFYVVIAAINKFAGTSYSATGLIAGAFMFAGAVIMNIVLAILKIVINVVATIWNVIATVAESIRNVFNDPVGSIVRLFVGLGDTVLGILETIASAIDTLTGKHLSDAINGWRGDLQGMADDLVGEVEIKIPRLDPHNYLPGRFDYTNAFNTGYDWGNKVSDKFSLSNLGTNTLTDFDLGNIPNIGKVDEVGKIKDKVDISNEDLKIMRELAEMKNIQNFVTLTPTVAVTTGDIHNGQSVDTIVGKIKTMLETDIASSAAGAWA</sequence>
<dbReference type="InterPro" id="IPR013491">
    <property type="entry name" value="Tape_meas_N"/>
</dbReference>
<evidence type="ECO:0000313" key="4">
    <source>
        <dbReference type="Proteomes" id="UP000005104"/>
    </source>
</evidence>
<protein>
    <submittedName>
        <fullName evidence="3">Tape measure domain protein</fullName>
    </submittedName>
</protein>
<reference evidence="3 4" key="1">
    <citation type="submission" date="2011-11" db="EMBL/GenBank/DDBJ databases">
        <title>The Noncontiguous Finished genome of Desulfosporosinus youngiae DSM 17734.</title>
        <authorList>
            <consortium name="US DOE Joint Genome Institute (JGI-PGF)"/>
            <person name="Lucas S."/>
            <person name="Han J."/>
            <person name="Lapidus A."/>
            <person name="Cheng J.-F."/>
            <person name="Goodwin L."/>
            <person name="Pitluck S."/>
            <person name="Peters L."/>
            <person name="Ovchinnikova G."/>
            <person name="Lu M."/>
            <person name="Land M.L."/>
            <person name="Hauser L."/>
            <person name="Pester M."/>
            <person name="Spring S."/>
            <person name="Ollivier B."/>
            <person name="Rattei T."/>
            <person name="Klenk H.-P."/>
            <person name="Wagner M."/>
            <person name="Loy A."/>
            <person name="Woyke T.J."/>
        </authorList>
    </citation>
    <scope>NUCLEOTIDE SEQUENCE [LARGE SCALE GENOMIC DNA]</scope>
    <source>
        <strain evidence="3 4">DSM 17734</strain>
    </source>
</reference>
<dbReference type="OrthoDB" id="1677957at2"/>
<feature type="transmembrane region" description="Helical" evidence="1">
    <location>
        <begin position="469"/>
        <end position="490"/>
    </location>
</feature>
<keyword evidence="1" id="KW-0812">Transmembrane</keyword>
<evidence type="ECO:0000313" key="3">
    <source>
        <dbReference type="EMBL" id="EHQ92134.1"/>
    </source>
</evidence>
<dbReference type="EMBL" id="CM001441">
    <property type="protein sequence ID" value="EHQ92134.1"/>
    <property type="molecule type" value="Genomic_DNA"/>
</dbReference>
<dbReference type="HOGENOM" id="CLU_014820_1_0_9"/>
<evidence type="ECO:0000259" key="2">
    <source>
        <dbReference type="Pfam" id="PF20155"/>
    </source>
</evidence>
<keyword evidence="1" id="KW-1133">Transmembrane helix</keyword>
<proteinExistence type="predicted"/>
<name>H5XZT8_9FIRM</name>
<accession>H5XZT8</accession>
<dbReference type="Pfam" id="PF20155">
    <property type="entry name" value="TMP_3"/>
    <property type="match status" value="1"/>
</dbReference>
<feature type="transmembrane region" description="Helical" evidence="1">
    <location>
        <begin position="374"/>
        <end position="394"/>
    </location>
</feature>
<feature type="transmembrane region" description="Helical" evidence="1">
    <location>
        <begin position="429"/>
        <end position="457"/>
    </location>
</feature>
<dbReference type="NCBIfam" id="TIGR02675">
    <property type="entry name" value="tape_meas_nterm"/>
    <property type="match status" value="1"/>
</dbReference>
<feature type="domain" description="Tape measure protein N-terminal" evidence="2">
    <location>
        <begin position="131"/>
        <end position="317"/>
    </location>
</feature>
<organism evidence="3 4">
    <name type="scientific">Desulfosporosinus youngiae DSM 17734</name>
    <dbReference type="NCBI Taxonomy" id="768710"/>
    <lineage>
        <taxon>Bacteria</taxon>
        <taxon>Bacillati</taxon>
        <taxon>Bacillota</taxon>
        <taxon>Clostridia</taxon>
        <taxon>Eubacteriales</taxon>
        <taxon>Desulfitobacteriaceae</taxon>
        <taxon>Desulfosporosinus</taxon>
    </lineage>
</organism>
<gene>
    <name evidence="3" type="ORF">DesyoDRAFT_5203</name>
</gene>
<dbReference type="eggNOG" id="COG5281">
    <property type="taxonomic scope" value="Bacteria"/>
</dbReference>
<keyword evidence="1" id="KW-0472">Membrane</keyword>